<feature type="transmembrane region" description="Helical" evidence="8">
    <location>
        <begin position="312"/>
        <end position="331"/>
    </location>
</feature>
<evidence type="ECO:0000256" key="5">
    <source>
        <dbReference type="ARBA" id="ARBA00022692"/>
    </source>
</evidence>
<feature type="domain" description="Major facilitator superfamily (MFS) profile" evidence="9">
    <location>
        <begin position="11"/>
        <end position="402"/>
    </location>
</feature>
<comment type="similarity">
    <text evidence="2 8">Belongs to the major facilitator superfamily. Bcr/CmlA family.</text>
</comment>
<dbReference type="SUPFAM" id="SSF103473">
    <property type="entry name" value="MFS general substrate transporter"/>
    <property type="match status" value="1"/>
</dbReference>
<dbReference type="Proteomes" id="UP001298424">
    <property type="component" value="Unassembled WGS sequence"/>
</dbReference>
<dbReference type="Pfam" id="PF07690">
    <property type="entry name" value="MFS_1"/>
    <property type="match status" value="1"/>
</dbReference>
<feature type="transmembrane region" description="Helical" evidence="8">
    <location>
        <begin position="168"/>
        <end position="187"/>
    </location>
</feature>
<sequence length="407" mass="43278">MFTPKYQLNDRQMAVLLASLVAVMPFSVDAYLPSTLDIARALGAQTHDIERSLSAFMLGVAIGQLSGGSLSDIKGRRNIALKGLLVYVVSSLALVFVQTADQLLLLRLVQALGAGMASVVVGAVVRDNYRGNQAAQMFALIGIIMMAAPMLAPQLGALLNKIGGWRSVFAFLFVYGSAVAAALYAFLPQHKQPEKLKAAHLREVGGRYRHIVGCAPAMGVMFFQAASFASMLVFLSESPAVYMEFYGLSSTQYALVFACNIFTMMCFNRITAWRLKRGSHPRNILNFGIALQLAANGGMLLAILLSGGHPPLALLVLFVMVSVGTQGFVTANTQALFMGYFKPEIGGGASSLLSAFQSLIAACAGFAASKLHNGTPYVMAGMMLAMTVGGFALLSLLTPKQPENKAA</sequence>
<feature type="transmembrane region" description="Helical" evidence="8">
    <location>
        <begin position="352"/>
        <end position="371"/>
    </location>
</feature>
<keyword evidence="7 8" id="KW-0472">Membrane</keyword>
<evidence type="ECO:0000313" key="11">
    <source>
        <dbReference type="Proteomes" id="UP001298424"/>
    </source>
</evidence>
<dbReference type="EMBL" id="JAKOOW010000035">
    <property type="protein sequence ID" value="MCG6504781.1"/>
    <property type="molecule type" value="Genomic_DNA"/>
</dbReference>
<feature type="transmembrane region" description="Helical" evidence="8">
    <location>
        <begin position="253"/>
        <end position="272"/>
    </location>
</feature>
<dbReference type="PROSITE" id="PS50850">
    <property type="entry name" value="MFS"/>
    <property type="match status" value="1"/>
</dbReference>
<dbReference type="InterPro" id="IPR011701">
    <property type="entry name" value="MFS"/>
</dbReference>
<keyword evidence="11" id="KW-1185">Reference proteome</keyword>
<feature type="transmembrane region" description="Helical" evidence="8">
    <location>
        <begin position="104"/>
        <end position="125"/>
    </location>
</feature>
<reference evidence="10 11" key="1">
    <citation type="submission" date="2022-02" db="EMBL/GenBank/DDBJ databases">
        <title>Genome sequence data of Kingella unionensis sp. nov. strain CICC 24913 (CCUG 75125).</title>
        <authorList>
            <person name="Xiao M."/>
        </authorList>
    </citation>
    <scope>NUCLEOTIDE SEQUENCE [LARGE SCALE GENOMIC DNA]</scope>
    <source>
        <strain evidence="10 11">CICC 24913</strain>
    </source>
</reference>
<keyword evidence="8" id="KW-0997">Cell inner membrane</keyword>
<feature type="transmembrane region" description="Helical" evidence="8">
    <location>
        <begin position="79"/>
        <end position="98"/>
    </location>
</feature>
<dbReference type="CDD" id="cd17320">
    <property type="entry name" value="MFS_MdfA_MDR_like"/>
    <property type="match status" value="1"/>
</dbReference>
<dbReference type="InterPro" id="IPR004812">
    <property type="entry name" value="Efflux_drug-R_Bcr/CmlA"/>
</dbReference>
<evidence type="ECO:0000256" key="4">
    <source>
        <dbReference type="ARBA" id="ARBA00022475"/>
    </source>
</evidence>
<evidence type="ECO:0000256" key="8">
    <source>
        <dbReference type="RuleBase" id="RU365088"/>
    </source>
</evidence>
<evidence type="ECO:0000313" key="10">
    <source>
        <dbReference type="EMBL" id="MCG6504781.1"/>
    </source>
</evidence>
<feature type="transmembrane region" description="Helical" evidence="8">
    <location>
        <begin position="54"/>
        <end position="72"/>
    </location>
</feature>
<protein>
    <recommendedName>
        <fullName evidence="8">Bcr/CflA family efflux transporter</fullName>
    </recommendedName>
</protein>
<comment type="subcellular location">
    <subcellularLocation>
        <location evidence="8">Cell inner membrane</location>
        <topology evidence="8">Multi-pass membrane protein</topology>
    </subcellularLocation>
    <subcellularLocation>
        <location evidence="1">Cell membrane</location>
        <topology evidence="1">Multi-pass membrane protein</topology>
    </subcellularLocation>
</comment>
<feature type="transmembrane region" description="Helical" evidence="8">
    <location>
        <begin position="208"/>
        <end position="233"/>
    </location>
</feature>
<dbReference type="Gene3D" id="1.20.1720.10">
    <property type="entry name" value="Multidrug resistance protein D"/>
    <property type="match status" value="1"/>
</dbReference>
<evidence type="ECO:0000256" key="1">
    <source>
        <dbReference type="ARBA" id="ARBA00004651"/>
    </source>
</evidence>
<feature type="transmembrane region" description="Helical" evidence="8">
    <location>
        <begin position="137"/>
        <end position="156"/>
    </location>
</feature>
<keyword evidence="5 8" id="KW-0812">Transmembrane</keyword>
<evidence type="ECO:0000256" key="2">
    <source>
        <dbReference type="ARBA" id="ARBA00006236"/>
    </source>
</evidence>
<dbReference type="PANTHER" id="PTHR23502">
    <property type="entry name" value="MAJOR FACILITATOR SUPERFAMILY"/>
    <property type="match status" value="1"/>
</dbReference>
<evidence type="ECO:0000256" key="3">
    <source>
        <dbReference type="ARBA" id="ARBA00022448"/>
    </source>
</evidence>
<dbReference type="InterPro" id="IPR020846">
    <property type="entry name" value="MFS_dom"/>
</dbReference>
<gene>
    <name evidence="10" type="ORF">MB824_09760</name>
</gene>
<accession>A0ABS9NPQ2</accession>
<feature type="transmembrane region" description="Helical" evidence="8">
    <location>
        <begin position="377"/>
        <end position="397"/>
    </location>
</feature>
<organism evidence="10 11">
    <name type="scientific">Kingella pumchi</name>
    <dbReference type="NCBI Taxonomy" id="2779506"/>
    <lineage>
        <taxon>Bacteria</taxon>
        <taxon>Pseudomonadati</taxon>
        <taxon>Pseudomonadota</taxon>
        <taxon>Betaproteobacteria</taxon>
        <taxon>Neisseriales</taxon>
        <taxon>Neisseriaceae</taxon>
        <taxon>Kingella</taxon>
    </lineage>
</organism>
<proteinExistence type="inferred from homology"/>
<feature type="transmembrane region" description="Helical" evidence="8">
    <location>
        <begin position="284"/>
        <end position="306"/>
    </location>
</feature>
<evidence type="ECO:0000256" key="6">
    <source>
        <dbReference type="ARBA" id="ARBA00022989"/>
    </source>
</evidence>
<dbReference type="RefSeq" id="WP_238748324.1">
    <property type="nucleotide sequence ID" value="NZ_JAKOOW010000035.1"/>
</dbReference>
<evidence type="ECO:0000259" key="9">
    <source>
        <dbReference type="PROSITE" id="PS50850"/>
    </source>
</evidence>
<dbReference type="NCBIfam" id="TIGR00710">
    <property type="entry name" value="efflux_Bcr_CflA"/>
    <property type="match status" value="1"/>
</dbReference>
<comment type="caution">
    <text evidence="8">Lacks conserved residue(s) required for the propagation of feature annotation.</text>
</comment>
<name>A0ABS9NPQ2_9NEIS</name>
<keyword evidence="3 8" id="KW-0813">Transport</keyword>
<dbReference type="PANTHER" id="PTHR23502:SF132">
    <property type="entry name" value="POLYAMINE TRANSPORTER 2-RELATED"/>
    <property type="match status" value="1"/>
</dbReference>
<comment type="caution">
    <text evidence="10">The sequence shown here is derived from an EMBL/GenBank/DDBJ whole genome shotgun (WGS) entry which is preliminary data.</text>
</comment>
<dbReference type="InterPro" id="IPR036259">
    <property type="entry name" value="MFS_trans_sf"/>
</dbReference>
<keyword evidence="4" id="KW-1003">Cell membrane</keyword>
<evidence type="ECO:0000256" key="7">
    <source>
        <dbReference type="ARBA" id="ARBA00023136"/>
    </source>
</evidence>
<keyword evidence="6 8" id="KW-1133">Transmembrane helix</keyword>